<dbReference type="InterPro" id="IPR000868">
    <property type="entry name" value="Isochorismatase-like_dom"/>
</dbReference>
<keyword evidence="2" id="KW-0378">Hydrolase</keyword>
<keyword evidence="3" id="KW-1185">Reference proteome</keyword>
<feature type="domain" description="Isochorismatase-like" evidence="1">
    <location>
        <begin position="4"/>
        <end position="174"/>
    </location>
</feature>
<sequence>MNKILFVVDMVKGFCNFGNLASKKIASIIPNIANHCKKNKDIDNIFLCDAHSENDIEMNAYPIHCLKDSNESEIVDELKSFCQKRVDKNTTNSFFAIDKKCLQKYDEFEIVGCCSDICILQFALSLKTYLNSINQNKDVVVYKDMIATFDLPNHDSTQYHDFAIKLMQQAGIKII</sequence>
<dbReference type="GeneID" id="94493287"/>
<evidence type="ECO:0000259" key="1">
    <source>
        <dbReference type="Pfam" id="PF00857"/>
    </source>
</evidence>
<dbReference type="CDD" id="cd00431">
    <property type="entry name" value="cysteine_hydrolases"/>
    <property type="match status" value="1"/>
</dbReference>
<dbReference type="Gene3D" id="3.40.50.850">
    <property type="entry name" value="Isochorismatase-like"/>
    <property type="match status" value="1"/>
</dbReference>
<evidence type="ECO:0000313" key="2">
    <source>
        <dbReference type="EMBL" id="WPB53990.1"/>
    </source>
</evidence>
<dbReference type="InterPro" id="IPR044717">
    <property type="entry name" value="NIC1"/>
</dbReference>
<name>A0ABZ0PAR0_9BACT</name>
<gene>
    <name evidence="2" type="ORF">R9B83_00210</name>
</gene>
<dbReference type="EC" id="3.-.-.-" evidence="2"/>
<proteinExistence type="predicted"/>
<organism evidence="2 3">
    <name type="scientific">Metamycoplasma equirhinis</name>
    <dbReference type="NCBI Taxonomy" id="92402"/>
    <lineage>
        <taxon>Bacteria</taxon>
        <taxon>Bacillati</taxon>
        <taxon>Mycoplasmatota</taxon>
        <taxon>Mycoplasmoidales</taxon>
        <taxon>Metamycoplasmataceae</taxon>
        <taxon>Metamycoplasma</taxon>
    </lineage>
</organism>
<protein>
    <submittedName>
        <fullName evidence="2">Isochorismatase family cysteine hydrolase</fullName>
        <ecNumber evidence="2">3.-.-.-</ecNumber>
    </submittedName>
</protein>
<dbReference type="SUPFAM" id="SSF52499">
    <property type="entry name" value="Isochorismatase-like hydrolases"/>
    <property type="match status" value="1"/>
</dbReference>
<dbReference type="PANTHER" id="PTHR47297:SF2">
    <property type="entry name" value="OS02G0606800 PROTEIN"/>
    <property type="match status" value="1"/>
</dbReference>
<dbReference type="PANTHER" id="PTHR47297">
    <property type="match status" value="1"/>
</dbReference>
<accession>A0ABZ0PAR0</accession>
<dbReference type="EMBL" id="CP137845">
    <property type="protein sequence ID" value="WPB53990.1"/>
    <property type="molecule type" value="Genomic_DNA"/>
</dbReference>
<dbReference type="Pfam" id="PF00857">
    <property type="entry name" value="Isochorismatase"/>
    <property type="match status" value="1"/>
</dbReference>
<dbReference type="RefSeq" id="WP_140031378.1">
    <property type="nucleotide sequence ID" value="NZ_CP137845.1"/>
</dbReference>
<reference evidence="2" key="1">
    <citation type="submission" date="2023-11" db="EMBL/GenBank/DDBJ databases">
        <title>Completed genome sequence of Mycoplasma equirhinis type strain M432/72.</title>
        <authorList>
            <person name="Spergser J."/>
        </authorList>
    </citation>
    <scope>NUCLEOTIDE SEQUENCE [LARGE SCALE GENOMIC DNA]</scope>
    <source>
        <strain evidence="2">M432/72</strain>
    </source>
</reference>
<dbReference type="GO" id="GO:0016787">
    <property type="term" value="F:hydrolase activity"/>
    <property type="evidence" value="ECO:0007669"/>
    <property type="project" value="UniProtKB-KW"/>
</dbReference>
<dbReference type="Proteomes" id="UP001303601">
    <property type="component" value="Chromosome"/>
</dbReference>
<dbReference type="InterPro" id="IPR036380">
    <property type="entry name" value="Isochorismatase-like_sf"/>
</dbReference>
<evidence type="ECO:0000313" key="3">
    <source>
        <dbReference type="Proteomes" id="UP001303601"/>
    </source>
</evidence>